<dbReference type="EnsemblPlants" id="Solyc00g308930.1.1">
    <property type="protein sequence ID" value="Solyc00g308930.1.1"/>
    <property type="gene ID" value="Solyc00g308930.1"/>
</dbReference>
<dbReference type="STRING" id="4081.A0A494GAC4"/>
<sequence length="114" mass="13165">MSMKNDQHWFLYLLQLGNIITKWRENVSISVTNYMFGNVIHKWCSELLNSAYNYLLSYIYSNFVLALTIKNMIPAAPSKDIVIVIGVRDQCPFRRADGKPVDKYLDKKGEGCLL</sequence>
<name>A0A494GAC4_SOLLC</name>
<reference evidence="1" key="1">
    <citation type="journal article" date="2012" name="Nature">
        <title>The tomato genome sequence provides insights into fleshy fruit evolution.</title>
        <authorList>
            <consortium name="Tomato Genome Consortium"/>
        </authorList>
    </citation>
    <scope>NUCLEOTIDE SEQUENCE [LARGE SCALE GENOMIC DNA]</scope>
    <source>
        <strain evidence="1">cv. Heinz 1706</strain>
    </source>
</reference>
<organism evidence="1">
    <name type="scientific">Solanum lycopersicum</name>
    <name type="common">Tomato</name>
    <name type="synonym">Lycopersicon esculentum</name>
    <dbReference type="NCBI Taxonomy" id="4081"/>
    <lineage>
        <taxon>Eukaryota</taxon>
        <taxon>Viridiplantae</taxon>
        <taxon>Streptophyta</taxon>
        <taxon>Embryophyta</taxon>
        <taxon>Tracheophyta</taxon>
        <taxon>Spermatophyta</taxon>
        <taxon>Magnoliopsida</taxon>
        <taxon>eudicotyledons</taxon>
        <taxon>Gunneridae</taxon>
        <taxon>Pentapetalae</taxon>
        <taxon>asterids</taxon>
        <taxon>lamiids</taxon>
        <taxon>Solanales</taxon>
        <taxon>Solanaceae</taxon>
        <taxon>Solanoideae</taxon>
        <taxon>Solaneae</taxon>
        <taxon>Solanum</taxon>
        <taxon>Solanum subgen. Lycopersicon</taxon>
    </lineage>
</organism>
<keyword evidence="2" id="KW-1185">Reference proteome</keyword>
<proteinExistence type="predicted"/>
<protein>
    <submittedName>
        <fullName evidence="1">Uncharacterized protein</fullName>
    </submittedName>
</protein>
<dbReference type="Proteomes" id="UP000004994">
    <property type="component" value="Unassembled WGS sequence"/>
</dbReference>
<dbReference type="Gramene" id="Solyc00g308930.1.1">
    <property type="protein sequence ID" value="Solyc00g308930.1.1"/>
    <property type="gene ID" value="Solyc00g308930.1"/>
</dbReference>
<reference evidence="1" key="2">
    <citation type="submission" date="2019-04" db="UniProtKB">
        <authorList>
            <consortium name="EnsemblPlants"/>
        </authorList>
    </citation>
    <scope>IDENTIFICATION</scope>
    <source>
        <strain evidence="1">cv. Heinz 1706</strain>
    </source>
</reference>
<dbReference type="PaxDb" id="4081-Solyc00g308930.1.1"/>
<dbReference type="InParanoid" id="A0A494GAC4"/>
<evidence type="ECO:0000313" key="2">
    <source>
        <dbReference type="Proteomes" id="UP000004994"/>
    </source>
</evidence>
<dbReference type="AlphaFoldDB" id="A0A494GAC4"/>
<evidence type="ECO:0000313" key="1">
    <source>
        <dbReference type="EnsemblPlants" id="Solyc00g308930.1.1"/>
    </source>
</evidence>
<accession>A0A494GAC4</accession>